<comment type="subcellular location">
    <subcellularLocation>
        <location evidence="1">Membrane</location>
    </subcellularLocation>
</comment>
<dbReference type="EMBL" id="PKMF04000011">
    <property type="protein sequence ID" value="KAK7859647.1"/>
    <property type="molecule type" value="Genomic_DNA"/>
</dbReference>
<dbReference type="AlphaFoldDB" id="A0AAW0M9W5"/>
<feature type="transmembrane region" description="Helical" evidence="7">
    <location>
        <begin position="89"/>
        <end position="113"/>
    </location>
</feature>
<evidence type="ECO:0000256" key="2">
    <source>
        <dbReference type="ARBA" id="ARBA00022448"/>
    </source>
</evidence>
<keyword evidence="5 7" id="KW-1133">Transmembrane helix</keyword>
<evidence type="ECO:0000256" key="5">
    <source>
        <dbReference type="ARBA" id="ARBA00022989"/>
    </source>
</evidence>
<keyword evidence="10" id="KW-1185">Reference proteome</keyword>
<evidence type="ECO:0000256" key="6">
    <source>
        <dbReference type="ARBA" id="ARBA00023136"/>
    </source>
</evidence>
<protein>
    <submittedName>
        <fullName evidence="9">Amino acid permease 7</fullName>
    </submittedName>
</protein>
<evidence type="ECO:0000259" key="8">
    <source>
        <dbReference type="Pfam" id="PF01490"/>
    </source>
</evidence>
<dbReference type="GO" id="GO:0016020">
    <property type="term" value="C:membrane"/>
    <property type="evidence" value="ECO:0007669"/>
    <property type="project" value="UniProtKB-SubCell"/>
</dbReference>
<dbReference type="InterPro" id="IPR013057">
    <property type="entry name" value="AA_transpt_TM"/>
</dbReference>
<gene>
    <name evidence="9" type="primary">AAP7_4</name>
    <name evidence="9" type="ORF">CFP56_004783</name>
</gene>
<keyword evidence="6 7" id="KW-0472">Membrane</keyword>
<proteinExistence type="predicted"/>
<evidence type="ECO:0000313" key="10">
    <source>
        <dbReference type="Proteomes" id="UP000237347"/>
    </source>
</evidence>
<evidence type="ECO:0000256" key="3">
    <source>
        <dbReference type="ARBA" id="ARBA00022692"/>
    </source>
</evidence>
<evidence type="ECO:0000256" key="7">
    <source>
        <dbReference type="SAM" id="Phobius"/>
    </source>
</evidence>
<accession>A0AAW0M9W5</accession>
<feature type="transmembrane region" description="Helical" evidence="7">
    <location>
        <begin position="51"/>
        <end position="69"/>
    </location>
</feature>
<evidence type="ECO:0000256" key="1">
    <source>
        <dbReference type="ARBA" id="ARBA00004370"/>
    </source>
</evidence>
<sequence length="118" mass="13178">MGVCHILVQLSLFGTGIAYTITSAISMRAIQKSICYQKEGHEAAYNFGNTTYMLLFGIVQIVLSQIPEFHKLQYTMAIDSCYSHVLRLFFHWIGLGLAKVIGMLVNSLVHYLANDSTS</sequence>
<feature type="transmembrane region" description="Helical" evidence="7">
    <location>
        <begin position="6"/>
        <end position="30"/>
    </location>
</feature>
<dbReference type="Pfam" id="PF01490">
    <property type="entry name" value="Aa_trans"/>
    <property type="match status" value="1"/>
</dbReference>
<feature type="domain" description="Amino acid transporter transmembrane" evidence="8">
    <location>
        <begin position="3"/>
        <end position="84"/>
    </location>
</feature>
<dbReference type="Proteomes" id="UP000237347">
    <property type="component" value="Unassembled WGS sequence"/>
</dbReference>
<keyword evidence="4" id="KW-0029">Amino-acid transport</keyword>
<evidence type="ECO:0000256" key="4">
    <source>
        <dbReference type="ARBA" id="ARBA00022970"/>
    </source>
</evidence>
<evidence type="ECO:0000313" key="9">
    <source>
        <dbReference type="EMBL" id="KAK7859647.1"/>
    </source>
</evidence>
<comment type="caution">
    <text evidence="9">The sequence shown here is derived from an EMBL/GenBank/DDBJ whole genome shotgun (WGS) entry which is preliminary data.</text>
</comment>
<dbReference type="GO" id="GO:0006865">
    <property type="term" value="P:amino acid transport"/>
    <property type="evidence" value="ECO:0007669"/>
    <property type="project" value="UniProtKB-KW"/>
</dbReference>
<keyword evidence="2" id="KW-0813">Transport</keyword>
<organism evidence="9 10">
    <name type="scientific">Quercus suber</name>
    <name type="common">Cork oak</name>
    <dbReference type="NCBI Taxonomy" id="58331"/>
    <lineage>
        <taxon>Eukaryota</taxon>
        <taxon>Viridiplantae</taxon>
        <taxon>Streptophyta</taxon>
        <taxon>Embryophyta</taxon>
        <taxon>Tracheophyta</taxon>
        <taxon>Spermatophyta</taxon>
        <taxon>Magnoliopsida</taxon>
        <taxon>eudicotyledons</taxon>
        <taxon>Gunneridae</taxon>
        <taxon>Pentapetalae</taxon>
        <taxon>rosids</taxon>
        <taxon>fabids</taxon>
        <taxon>Fagales</taxon>
        <taxon>Fagaceae</taxon>
        <taxon>Quercus</taxon>
    </lineage>
</organism>
<keyword evidence="3 7" id="KW-0812">Transmembrane</keyword>
<name>A0AAW0M9W5_QUESU</name>
<reference evidence="9 10" key="1">
    <citation type="journal article" date="2018" name="Sci. Data">
        <title>The draft genome sequence of cork oak.</title>
        <authorList>
            <person name="Ramos A.M."/>
            <person name="Usie A."/>
            <person name="Barbosa P."/>
            <person name="Barros P.M."/>
            <person name="Capote T."/>
            <person name="Chaves I."/>
            <person name="Simoes F."/>
            <person name="Abreu I."/>
            <person name="Carrasquinho I."/>
            <person name="Faro C."/>
            <person name="Guimaraes J.B."/>
            <person name="Mendonca D."/>
            <person name="Nobrega F."/>
            <person name="Rodrigues L."/>
            <person name="Saibo N.J.M."/>
            <person name="Varela M.C."/>
            <person name="Egas C."/>
            <person name="Matos J."/>
            <person name="Miguel C.M."/>
            <person name="Oliveira M.M."/>
            <person name="Ricardo C.P."/>
            <person name="Goncalves S."/>
        </authorList>
    </citation>
    <scope>NUCLEOTIDE SEQUENCE [LARGE SCALE GENOMIC DNA]</scope>
    <source>
        <strain evidence="10">cv. HL8</strain>
    </source>
</reference>